<dbReference type="Gene3D" id="2.70.70.10">
    <property type="entry name" value="Glucose Permease (Domain IIA)"/>
    <property type="match status" value="1"/>
</dbReference>
<dbReference type="Proteomes" id="UP000616724">
    <property type="component" value="Unassembled WGS sequence"/>
</dbReference>
<dbReference type="Pfam" id="PF01551">
    <property type="entry name" value="Peptidase_M23"/>
    <property type="match status" value="1"/>
</dbReference>
<name>A0A8J3RV17_9ACTN</name>
<evidence type="ECO:0000256" key="1">
    <source>
        <dbReference type="SAM" id="MobiDB-lite"/>
    </source>
</evidence>
<dbReference type="SUPFAM" id="SSF51261">
    <property type="entry name" value="Duplicated hybrid motif"/>
    <property type="match status" value="1"/>
</dbReference>
<organism evidence="4 5">
    <name type="scientific">Planobispora longispora</name>
    <dbReference type="NCBI Taxonomy" id="28887"/>
    <lineage>
        <taxon>Bacteria</taxon>
        <taxon>Bacillati</taxon>
        <taxon>Actinomycetota</taxon>
        <taxon>Actinomycetes</taxon>
        <taxon>Streptosporangiales</taxon>
        <taxon>Streptosporangiaceae</taxon>
        <taxon>Planobispora</taxon>
    </lineage>
</organism>
<dbReference type="EMBL" id="BOOH01000070">
    <property type="protein sequence ID" value="GIH81220.1"/>
    <property type="molecule type" value="Genomic_DNA"/>
</dbReference>
<dbReference type="PROSITE" id="PS51257">
    <property type="entry name" value="PROKAR_LIPOPROTEIN"/>
    <property type="match status" value="1"/>
</dbReference>
<dbReference type="AlphaFoldDB" id="A0A8J3RV17"/>
<gene>
    <name evidence="4" type="ORF">Plo01_76490</name>
</gene>
<reference evidence="4 5" key="1">
    <citation type="submission" date="2021-01" db="EMBL/GenBank/DDBJ databases">
        <title>Whole genome shotgun sequence of Planobispora longispora NBRC 13918.</title>
        <authorList>
            <person name="Komaki H."/>
            <person name="Tamura T."/>
        </authorList>
    </citation>
    <scope>NUCLEOTIDE SEQUENCE [LARGE SCALE GENOMIC DNA]</scope>
    <source>
        <strain evidence="4 5">NBRC 13918</strain>
    </source>
</reference>
<evidence type="ECO:0000259" key="3">
    <source>
        <dbReference type="Pfam" id="PF01551"/>
    </source>
</evidence>
<keyword evidence="5" id="KW-1185">Reference proteome</keyword>
<dbReference type="InterPro" id="IPR016047">
    <property type="entry name" value="M23ase_b-sheet_dom"/>
</dbReference>
<comment type="caution">
    <text evidence="4">The sequence shown here is derived from an EMBL/GenBank/DDBJ whole genome shotgun (WGS) entry which is preliminary data.</text>
</comment>
<evidence type="ECO:0000313" key="5">
    <source>
        <dbReference type="Proteomes" id="UP000616724"/>
    </source>
</evidence>
<keyword evidence="2" id="KW-0732">Signal</keyword>
<feature type="domain" description="M23ase beta-sheet core" evidence="3">
    <location>
        <begin position="119"/>
        <end position="214"/>
    </location>
</feature>
<accession>A0A8J3RV17</accession>
<evidence type="ECO:0000256" key="2">
    <source>
        <dbReference type="SAM" id="SignalP"/>
    </source>
</evidence>
<protein>
    <recommendedName>
        <fullName evidence="3">M23ase beta-sheet core domain-containing protein</fullName>
    </recommendedName>
</protein>
<evidence type="ECO:0000313" key="4">
    <source>
        <dbReference type="EMBL" id="GIH81220.1"/>
    </source>
</evidence>
<feature type="compositionally biased region" description="Basic and acidic residues" evidence="1">
    <location>
        <begin position="271"/>
        <end position="287"/>
    </location>
</feature>
<feature type="region of interest" description="Disordered" evidence="1">
    <location>
        <begin position="263"/>
        <end position="297"/>
    </location>
</feature>
<feature type="chain" id="PRO_5035150554" description="M23ase beta-sheet core domain-containing protein" evidence="2">
    <location>
        <begin position="29"/>
        <end position="297"/>
    </location>
</feature>
<dbReference type="InterPro" id="IPR011055">
    <property type="entry name" value="Dup_hybrid_motif"/>
</dbReference>
<sequence>MRVDTMRSGHITRLATVTGAILVTGACASPGGVAGISTQPPASAEAAAAQGSITATLPAPTPTPAAQAPVKIPKGDAPVLVPPPKVSEFTYAFPVKGCRVSYQSKLLVLPKTTIWTARGCAFVSPISGVVHEVNTKNRWAPSTDRGQDREGRFVTVLGDDGVLYLGGHLDAVEPGIGPGVRVGAGQTLGRIGNSGNARDTASNLYFAISWKTQPSLWWVRRGMVEPWDYLSAWLHGNHTLSPAAETRAVMGRTGATPRCAILCKPRSMPKPTERPDGPGTPDGREMVVGDPSPLTGQ</sequence>
<feature type="signal peptide" evidence="2">
    <location>
        <begin position="1"/>
        <end position="28"/>
    </location>
</feature>
<proteinExistence type="predicted"/>
<dbReference type="CDD" id="cd12797">
    <property type="entry name" value="M23_peptidase"/>
    <property type="match status" value="1"/>
</dbReference>